<evidence type="ECO:0000313" key="4">
    <source>
        <dbReference type="EMBL" id="ADD66963.1"/>
    </source>
</evidence>
<evidence type="ECO:0000313" key="5">
    <source>
        <dbReference type="Proteomes" id="UP000002012"/>
    </source>
</evidence>
<evidence type="ECO:0000256" key="3">
    <source>
        <dbReference type="ARBA" id="ARBA00023002"/>
    </source>
</evidence>
<dbReference type="STRING" id="522772.Dacet_0158"/>
<dbReference type="PaxDb" id="522772-Dacet_0158"/>
<dbReference type="InterPro" id="IPR003723">
    <property type="entry name" value="Precorrin-6x_reduct"/>
</dbReference>
<dbReference type="RefSeq" id="WP_013009511.1">
    <property type="nucleotide sequence ID" value="NC_013943.1"/>
</dbReference>
<dbReference type="PANTHER" id="PTHR36925">
    <property type="entry name" value="COBALT-PRECORRIN-6A REDUCTASE"/>
    <property type="match status" value="1"/>
</dbReference>
<proteinExistence type="predicted"/>
<organism evidence="4 5">
    <name type="scientific">Denitrovibrio acetiphilus (strain DSM 12809 / NBRC 114555 / N2460)</name>
    <dbReference type="NCBI Taxonomy" id="522772"/>
    <lineage>
        <taxon>Bacteria</taxon>
        <taxon>Pseudomonadati</taxon>
        <taxon>Deferribacterota</taxon>
        <taxon>Deferribacteres</taxon>
        <taxon>Deferribacterales</taxon>
        <taxon>Geovibrionaceae</taxon>
        <taxon>Denitrovibrio</taxon>
    </lineage>
</organism>
<dbReference type="eggNOG" id="COG2099">
    <property type="taxonomic scope" value="Bacteria"/>
</dbReference>
<accession>D4H1Y6</accession>
<dbReference type="Proteomes" id="UP000002012">
    <property type="component" value="Chromosome"/>
</dbReference>
<dbReference type="HOGENOM" id="CLU_068627_0_0_0"/>
<protein>
    <submittedName>
        <fullName evidence="4">Precorrin-6x reductase CbiJ/CobK</fullName>
    </submittedName>
</protein>
<dbReference type="PROSITE" id="PS51014">
    <property type="entry name" value="COBK_CBIJ"/>
    <property type="match status" value="1"/>
</dbReference>
<comment type="pathway">
    <text evidence="1">Cofactor biosynthesis; adenosylcobalamin biosynthesis.</text>
</comment>
<dbReference type="NCBIfam" id="TIGR00715">
    <property type="entry name" value="precor6x_red"/>
    <property type="match status" value="1"/>
</dbReference>
<gene>
    <name evidence="4" type="ordered locus">Dacet_0158</name>
</gene>
<keyword evidence="2" id="KW-0169">Cobalamin biosynthesis</keyword>
<keyword evidence="5" id="KW-1185">Reference proteome</keyword>
<sequence length="226" mass="25174">MILILGGTSTTHEIIKTLSNSDYIISVTTEYGYSEFNKRYPSKVLHTRFTTGSLTKFIKEKSIKQVIDSTHPHAKEITKNAIEVCTALNIPYINKIRTLEDIHYNRMHMFTSYDDAAAFVQEKGYKSVLITTGSNNIDKFAGIADVSYARVLPFEKSLQACLDAGFHYSRIIAMQGPFSESFNIALIHEINADCFVTKNSGTGSGYAEKISACEKCGIDMVTVQPE</sequence>
<dbReference type="Pfam" id="PF02571">
    <property type="entry name" value="CbiJ"/>
    <property type="match status" value="1"/>
</dbReference>
<dbReference type="GO" id="GO:0016994">
    <property type="term" value="F:precorrin-6A reductase activity"/>
    <property type="evidence" value="ECO:0007669"/>
    <property type="project" value="InterPro"/>
</dbReference>
<dbReference type="AlphaFoldDB" id="D4H1Y6"/>
<dbReference type="InParanoid" id="D4H1Y6"/>
<keyword evidence="3" id="KW-0560">Oxidoreductase</keyword>
<dbReference type="GO" id="GO:0009236">
    <property type="term" value="P:cobalamin biosynthetic process"/>
    <property type="evidence" value="ECO:0007669"/>
    <property type="project" value="UniProtKB-UniPathway"/>
</dbReference>
<dbReference type="UniPathway" id="UPA00148"/>
<dbReference type="OrthoDB" id="9780707at2"/>
<evidence type="ECO:0000256" key="1">
    <source>
        <dbReference type="ARBA" id="ARBA00004953"/>
    </source>
</evidence>
<name>D4H1Y6_DENA2</name>
<dbReference type="PANTHER" id="PTHR36925:SF1">
    <property type="entry name" value="COBALT-PRECORRIN-6A REDUCTASE"/>
    <property type="match status" value="1"/>
</dbReference>
<reference evidence="4 5" key="1">
    <citation type="journal article" date="2010" name="Stand. Genomic Sci.">
        <title>Complete genome sequence of Denitrovibrio acetiphilus type strain (N2460).</title>
        <authorList>
            <person name="Kiss H."/>
            <person name="Lang E."/>
            <person name="Lapidus A."/>
            <person name="Copeland A."/>
            <person name="Nolan M."/>
            <person name="Glavina Del Rio T."/>
            <person name="Chen F."/>
            <person name="Lucas S."/>
            <person name="Tice H."/>
            <person name="Cheng J.F."/>
            <person name="Han C."/>
            <person name="Goodwin L."/>
            <person name="Pitluck S."/>
            <person name="Liolios K."/>
            <person name="Pati A."/>
            <person name="Ivanova N."/>
            <person name="Mavromatis K."/>
            <person name="Chen A."/>
            <person name="Palaniappan K."/>
            <person name="Land M."/>
            <person name="Hauser L."/>
            <person name="Chang Y.J."/>
            <person name="Jeffries C.D."/>
            <person name="Detter J.C."/>
            <person name="Brettin T."/>
            <person name="Spring S."/>
            <person name="Rohde M."/>
            <person name="Goker M."/>
            <person name="Woyke T."/>
            <person name="Bristow J."/>
            <person name="Eisen J.A."/>
            <person name="Markowitz V."/>
            <person name="Hugenholtz P."/>
            <person name="Kyrpides N.C."/>
            <person name="Klenk H.P."/>
        </authorList>
    </citation>
    <scope>NUCLEOTIDE SEQUENCE [LARGE SCALE GENOMIC DNA]</scope>
    <source>
        <strain evidence="5">DSM 12809 / NBRC 114555 / N2460</strain>
    </source>
</reference>
<dbReference type="EMBL" id="CP001968">
    <property type="protein sequence ID" value="ADD66963.1"/>
    <property type="molecule type" value="Genomic_DNA"/>
</dbReference>
<evidence type="ECO:0000256" key="2">
    <source>
        <dbReference type="ARBA" id="ARBA00022573"/>
    </source>
</evidence>
<dbReference type="KEGG" id="dap:Dacet_0158"/>